<evidence type="ECO:0000313" key="7">
    <source>
        <dbReference type="Proteomes" id="UP001501116"/>
    </source>
</evidence>
<comment type="caution">
    <text evidence="6">The sequence shown here is derived from an EMBL/GenBank/DDBJ whole genome shotgun (WGS) entry which is preliminary data.</text>
</comment>
<reference evidence="7" key="1">
    <citation type="journal article" date="2019" name="Int. J. Syst. Evol. Microbiol.">
        <title>The Global Catalogue of Microorganisms (GCM) 10K type strain sequencing project: providing services to taxonomists for standard genome sequencing and annotation.</title>
        <authorList>
            <consortium name="The Broad Institute Genomics Platform"/>
            <consortium name="The Broad Institute Genome Sequencing Center for Infectious Disease"/>
            <person name="Wu L."/>
            <person name="Ma J."/>
        </authorList>
    </citation>
    <scope>NUCLEOTIDE SEQUENCE [LARGE SCALE GENOMIC DNA]</scope>
    <source>
        <strain evidence="7">JCM 14545</strain>
    </source>
</reference>
<gene>
    <name evidence="6" type="ORF">GCM10009754_27430</name>
</gene>
<dbReference type="RefSeq" id="WP_344417505.1">
    <property type="nucleotide sequence ID" value="NZ_BAAANN010000009.1"/>
</dbReference>
<dbReference type="InterPro" id="IPR050109">
    <property type="entry name" value="HTH-type_TetR-like_transc_reg"/>
</dbReference>
<dbReference type="InterPro" id="IPR009057">
    <property type="entry name" value="Homeodomain-like_sf"/>
</dbReference>
<dbReference type="PANTHER" id="PTHR30055">
    <property type="entry name" value="HTH-TYPE TRANSCRIPTIONAL REGULATOR RUTR"/>
    <property type="match status" value="1"/>
</dbReference>
<evidence type="ECO:0000256" key="1">
    <source>
        <dbReference type="ARBA" id="ARBA00023015"/>
    </source>
</evidence>
<organism evidence="6 7">
    <name type="scientific">Amycolatopsis minnesotensis</name>
    <dbReference type="NCBI Taxonomy" id="337894"/>
    <lineage>
        <taxon>Bacteria</taxon>
        <taxon>Bacillati</taxon>
        <taxon>Actinomycetota</taxon>
        <taxon>Actinomycetes</taxon>
        <taxon>Pseudonocardiales</taxon>
        <taxon>Pseudonocardiaceae</taxon>
        <taxon>Amycolatopsis</taxon>
    </lineage>
</organism>
<keyword evidence="1" id="KW-0805">Transcription regulation</keyword>
<accession>A0ABP5C473</accession>
<evidence type="ECO:0000256" key="2">
    <source>
        <dbReference type="ARBA" id="ARBA00023125"/>
    </source>
</evidence>
<sequence length="204" mass="21957">MTRSRRLPPEQRRAHLIDAAIAVFGRLPVDQVSADDIAAEAGVSRALFYRYFSSAAEAFVAATETAVDGLVERLTTPSDGTLAEQLRTALGEFLRFAETHEPSVVALLRNGSVMATPGTSALIDRVRRTAVDEILARAEVTEPSAMTLMTLRSWVATVEVGTLSWLRERHLTAAELAAWLTDQLIAMSAATAAHDAALAGVVDR</sequence>
<keyword evidence="3" id="KW-0804">Transcription</keyword>
<feature type="domain" description="HTH tetR-type" evidence="5">
    <location>
        <begin position="10"/>
        <end position="70"/>
    </location>
</feature>
<keyword evidence="7" id="KW-1185">Reference proteome</keyword>
<dbReference type="SUPFAM" id="SSF46689">
    <property type="entry name" value="Homeodomain-like"/>
    <property type="match status" value="1"/>
</dbReference>
<proteinExistence type="predicted"/>
<evidence type="ECO:0000256" key="4">
    <source>
        <dbReference type="PROSITE-ProRule" id="PRU00335"/>
    </source>
</evidence>
<dbReference type="PROSITE" id="PS50977">
    <property type="entry name" value="HTH_TETR_2"/>
    <property type="match status" value="1"/>
</dbReference>
<dbReference type="InterPro" id="IPR001647">
    <property type="entry name" value="HTH_TetR"/>
</dbReference>
<name>A0ABP5C473_9PSEU</name>
<dbReference type="EMBL" id="BAAANN010000009">
    <property type="protein sequence ID" value="GAA1956109.1"/>
    <property type="molecule type" value="Genomic_DNA"/>
</dbReference>
<dbReference type="InterPro" id="IPR054129">
    <property type="entry name" value="DesT_TetR_C"/>
</dbReference>
<keyword evidence="2 4" id="KW-0238">DNA-binding</keyword>
<evidence type="ECO:0000313" key="6">
    <source>
        <dbReference type="EMBL" id="GAA1956109.1"/>
    </source>
</evidence>
<dbReference type="Proteomes" id="UP001501116">
    <property type="component" value="Unassembled WGS sequence"/>
</dbReference>
<dbReference type="Pfam" id="PF21943">
    <property type="entry name" value="TetR_C_46"/>
    <property type="match status" value="1"/>
</dbReference>
<evidence type="ECO:0000259" key="5">
    <source>
        <dbReference type="PROSITE" id="PS50977"/>
    </source>
</evidence>
<evidence type="ECO:0000256" key="3">
    <source>
        <dbReference type="ARBA" id="ARBA00023163"/>
    </source>
</evidence>
<dbReference type="Pfam" id="PF00440">
    <property type="entry name" value="TetR_N"/>
    <property type="match status" value="1"/>
</dbReference>
<dbReference type="PANTHER" id="PTHR30055:SF174">
    <property type="entry name" value="TRANSCRIPTIONAL REGULATORY PROTEIN (PROBABLY TETR-FAMILY)-RELATED"/>
    <property type="match status" value="1"/>
</dbReference>
<dbReference type="Gene3D" id="1.10.357.10">
    <property type="entry name" value="Tetracycline Repressor, domain 2"/>
    <property type="match status" value="1"/>
</dbReference>
<protein>
    <submittedName>
        <fullName evidence="6">TetR/AcrR family transcriptional regulator</fullName>
    </submittedName>
</protein>
<feature type="DNA-binding region" description="H-T-H motif" evidence="4">
    <location>
        <begin position="33"/>
        <end position="52"/>
    </location>
</feature>